<name>A0A511IYB4_9ENTE</name>
<gene>
    <name evidence="8" type="ORF">EVI01_00910</name>
</gene>
<dbReference type="Proteomes" id="UP000321830">
    <property type="component" value="Unassembled WGS sequence"/>
</dbReference>
<dbReference type="InterPro" id="IPR017853">
    <property type="entry name" value="GH"/>
</dbReference>
<dbReference type="EC" id="3.2.1.51" evidence="3"/>
<dbReference type="PRINTS" id="PR00741">
    <property type="entry name" value="GLHYDRLASE29"/>
</dbReference>
<dbReference type="Pfam" id="PF01120">
    <property type="entry name" value="Alpha_L_fucos"/>
    <property type="match status" value="1"/>
</dbReference>
<evidence type="ECO:0000256" key="2">
    <source>
        <dbReference type="ARBA" id="ARBA00007951"/>
    </source>
</evidence>
<evidence type="ECO:0000256" key="5">
    <source>
        <dbReference type="ARBA" id="ARBA00022801"/>
    </source>
</evidence>
<dbReference type="PANTHER" id="PTHR10030:SF37">
    <property type="entry name" value="ALPHA-L-FUCOSIDASE-RELATED"/>
    <property type="match status" value="1"/>
</dbReference>
<comment type="function">
    <text evidence="1">Alpha-L-fucosidase is responsible for hydrolyzing the alpha-1,6-linked fucose joined to the reducing-end N-acetylglucosamine of the carbohydrate moieties of glycoproteins.</text>
</comment>
<dbReference type="PANTHER" id="PTHR10030">
    <property type="entry name" value="ALPHA-L-FUCOSIDASE"/>
    <property type="match status" value="1"/>
</dbReference>
<dbReference type="SUPFAM" id="SSF51445">
    <property type="entry name" value="(Trans)glycosidases"/>
    <property type="match status" value="1"/>
</dbReference>
<keyword evidence="4" id="KW-0732">Signal</keyword>
<dbReference type="AlphaFoldDB" id="A0A511IYB4"/>
<sequence>MNDVRKDIETSKYVEESSEIYPETEMLKKRLEWFQDLKFGVIFHYGLYAQAGIVESWQLSEKDTWAREGNPYRETIEELQIDYWNLIRTFNPVDLDATKWADLCRRAGFKYCIFTTKHHDGFNMYNTTETEYKIGGKLSPFKRDIVKEVFTAFQQADIAIGAYYSKADWFSPFYWLDDATIKGRTASYNPLEHPEIWARYVSFVHHQIEEITSNYGSIDLLWLDAGWCRRGKEDLQMDQLAELARKNQPELIIVDRMMGGRHENYVTPERKIPELHEIPTKVWESNIPIGNDWGYVPHDIFKSSQELIENLIDVVSKGGNLILGVGPTPKGAITKEETEILEEIGTWLTIYGEGIYETRAQIKESATDWRFTYQKNGKIHYAFRSIRQESTIFVPLVDIKADEQSTIKDLATNEILTIYNENGKACISLNEVTCPKHGAIGLRITKGGENSFENAF</sequence>
<dbReference type="InterPro" id="IPR057739">
    <property type="entry name" value="Glyco_hydro_29_N"/>
</dbReference>
<evidence type="ECO:0000256" key="1">
    <source>
        <dbReference type="ARBA" id="ARBA00004071"/>
    </source>
</evidence>
<evidence type="ECO:0000259" key="7">
    <source>
        <dbReference type="Pfam" id="PF01120"/>
    </source>
</evidence>
<dbReference type="Gene3D" id="3.20.20.80">
    <property type="entry name" value="Glycosidases"/>
    <property type="match status" value="1"/>
</dbReference>
<dbReference type="InterPro" id="IPR016286">
    <property type="entry name" value="FUC_metazoa-typ"/>
</dbReference>
<keyword evidence="6" id="KW-0326">Glycosidase</keyword>
<dbReference type="GO" id="GO:0016139">
    <property type="term" value="P:glycoside catabolic process"/>
    <property type="evidence" value="ECO:0007669"/>
    <property type="project" value="TreeGrafter"/>
</dbReference>
<reference evidence="8 9" key="1">
    <citation type="submission" date="2019-07" db="EMBL/GenBank/DDBJ databases">
        <title>Whole genome shotgun sequence of Enterococcus villorum NBRC 100699.</title>
        <authorList>
            <person name="Hosoyama A."/>
            <person name="Uohara A."/>
            <person name="Ohji S."/>
            <person name="Ichikawa N."/>
        </authorList>
    </citation>
    <scope>NUCLEOTIDE SEQUENCE [LARGE SCALE GENOMIC DNA]</scope>
    <source>
        <strain evidence="8 9">NBRC 100699</strain>
    </source>
</reference>
<evidence type="ECO:0000256" key="4">
    <source>
        <dbReference type="ARBA" id="ARBA00022729"/>
    </source>
</evidence>
<evidence type="ECO:0000256" key="3">
    <source>
        <dbReference type="ARBA" id="ARBA00012662"/>
    </source>
</evidence>
<protein>
    <recommendedName>
        <fullName evidence="3">alpha-L-fucosidase</fullName>
        <ecNumber evidence="3">3.2.1.51</ecNumber>
    </recommendedName>
</protein>
<dbReference type="PIRSF" id="PIRSF001092">
    <property type="entry name" value="Alpha-L-fucosidase"/>
    <property type="match status" value="1"/>
</dbReference>
<dbReference type="GO" id="GO:0006004">
    <property type="term" value="P:fucose metabolic process"/>
    <property type="evidence" value="ECO:0007669"/>
    <property type="project" value="InterPro"/>
</dbReference>
<dbReference type="EMBL" id="BJWF01000001">
    <property type="protein sequence ID" value="GEL90754.1"/>
    <property type="molecule type" value="Genomic_DNA"/>
</dbReference>
<comment type="caution">
    <text evidence="8">The sequence shown here is derived from an EMBL/GenBank/DDBJ whole genome shotgun (WGS) entry which is preliminary data.</text>
</comment>
<feature type="domain" description="Glycoside hydrolase family 29 N-terminal" evidence="7">
    <location>
        <begin position="14"/>
        <end position="353"/>
    </location>
</feature>
<comment type="similarity">
    <text evidence="2">Belongs to the glycosyl hydrolase 29 family.</text>
</comment>
<dbReference type="GO" id="GO:0005764">
    <property type="term" value="C:lysosome"/>
    <property type="evidence" value="ECO:0007669"/>
    <property type="project" value="TreeGrafter"/>
</dbReference>
<evidence type="ECO:0000256" key="6">
    <source>
        <dbReference type="ARBA" id="ARBA00023295"/>
    </source>
</evidence>
<dbReference type="SMART" id="SM00812">
    <property type="entry name" value="Alpha_L_fucos"/>
    <property type="match status" value="1"/>
</dbReference>
<evidence type="ECO:0000313" key="9">
    <source>
        <dbReference type="Proteomes" id="UP000321830"/>
    </source>
</evidence>
<evidence type="ECO:0000313" key="8">
    <source>
        <dbReference type="EMBL" id="GEL90754.1"/>
    </source>
</evidence>
<dbReference type="GO" id="GO:0004560">
    <property type="term" value="F:alpha-L-fucosidase activity"/>
    <property type="evidence" value="ECO:0007669"/>
    <property type="project" value="InterPro"/>
</dbReference>
<organism evidence="8 9">
    <name type="scientific">Enterococcus villorum</name>
    <dbReference type="NCBI Taxonomy" id="112904"/>
    <lineage>
        <taxon>Bacteria</taxon>
        <taxon>Bacillati</taxon>
        <taxon>Bacillota</taxon>
        <taxon>Bacilli</taxon>
        <taxon>Lactobacillales</taxon>
        <taxon>Enterococcaceae</taxon>
        <taxon>Enterococcus</taxon>
    </lineage>
</organism>
<proteinExistence type="inferred from homology"/>
<dbReference type="RefSeq" id="WP_010750994.1">
    <property type="nucleotide sequence ID" value="NZ_BJWF01000001.1"/>
</dbReference>
<keyword evidence="5" id="KW-0378">Hydrolase</keyword>
<dbReference type="InterPro" id="IPR000933">
    <property type="entry name" value="Glyco_hydro_29"/>
</dbReference>
<accession>A0A511IYB4</accession>